<dbReference type="InterPro" id="IPR029052">
    <property type="entry name" value="Metallo-depent_PP-like"/>
</dbReference>
<dbReference type="PANTHER" id="PTHR12905">
    <property type="entry name" value="METALLOPHOSPHOESTERASE"/>
    <property type="match status" value="1"/>
</dbReference>
<organism evidence="2 3">
    <name type="scientific">Novipirellula aureliae</name>
    <dbReference type="NCBI Taxonomy" id="2527966"/>
    <lineage>
        <taxon>Bacteria</taxon>
        <taxon>Pseudomonadati</taxon>
        <taxon>Planctomycetota</taxon>
        <taxon>Planctomycetia</taxon>
        <taxon>Pirellulales</taxon>
        <taxon>Pirellulaceae</taxon>
        <taxon>Novipirellula</taxon>
    </lineage>
</organism>
<dbReference type="GO" id="GO:0016787">
    <property type="term" value="F:hydrolase activity"/>
    <property type="evidence" value="ECO:0007669"/>
    <property type="project" value="InterPro"/>
</dbReference>
<proteinExistence type="predicted"/>
<dbReference type="EMBL" id="SJPY01000005">
    <property type="protein sequence ID" value="TWU40005.1"/>
    <property type="molecule type" value="Genomic_DNA"/>
</dbReference>
<dbReference type="AlphaFoldDB" id="A0A5C6DUM2"/>
<protein>
    <submittedName>
        <fullName evidence="2">Calcineurin-like phosphoesterase superfamily domain protein</fullName>
    </submittedName>
</protein>
<accession>A0A5C6DUM2</accession>
<comment type="caution">
    <text evidence="2">The sequence shown here is derived from an EMBL/GenBank/DDBJ whole genome shotgun (WGS) entry which is preliminary data.</text>
</comment>
<feature type="domain" description="Calcineurin-like phosphoesterase" evidence="1">
    <location>
        <begin position="1"/>
        <end position="181"/>
    </location>
</feature>
<dbReference type="Proteomes" id="UP000315471">
    <property type="component" value="Unassembled WGS sequence"/>
</dbReference>
<dbReference type="InterPro" id="IPR004843">
    <property type="entry name" value="Calcineurin-like_PHP"/>
</dbReference>
<evidence type="ECO:0000313" key="2">
    <source>
        <dbReference type="EMBL" id="TWU40005.1"/>
    </source>
</evidence>
<dbReference type="InterPro" id="IPR051693">
    <property type="entry name" value="UPF0046_metallophosphoest"/>
</dbReference>
<dbReference type="Pfam" id="PF00149">
    <property type="entry name" value="Metallophos"/>
    <property type="match status" value="1"/>
</dbReference>
<keyword evidence="3" id="KW-1185">Reference proteome</keyword>
<sequence length="224" mass="25475">MKIWFISDTHNEHHGLQVPDVDMVVHCGDESTHGNAWMNEPEARRFFDWYSALNIDTKVFVPGNHSTAVEQGLIRAEEYPGVRFLIHESMQWNGLKLFGSPYTPRFHDWAYMKKRGHLDLVWQSVPDDVDILVTHGPPKGVLDVTHDIESKELVQVGCAALRRHVEERIKPKIHAFGHLHDEKGISNYGMFTRGATKYINCSCCNLAAKLNNNGFVVEVENGVT</sequence>
<dbReference type="Gene3D" id="3.60.21.10">
    <property type="match status" value="1"/>
</dbReference>
<dbReference type="RefSeq" id="WP_197171636.1">
    <property type="nucleotide sequence ID" value="NZ_SJPY01000005.1"/>
</dbReference>
<name>A0A5C6DUM2_9BACT</name>
<evidence type="ECO:0000259" key="1">
    <source>
        <dbReference type="Pfam" id="PF00149"/>
    </source>
</evidence>
<dbReference type="SUPFAM" id="SSF56300">
    <property type="entry name" value="Metallo-dependent phosphatases"/>
    <property type="match status" value="1"/>
</dbReference>
<evidence type="ECO:0000313" key="3">
    <source>
        <dbReference type="Proteomes" id="UP000315471"/>
    </source>
</evidence>
<dbReference type="PANTHER" id="PTHR12905:SF0">
    <property type="entry name" value="CALCINEURIN-LIKE PHOSPHOESTERASE DOMAIN-CONTAINING PROTEIN"/>
    <property type="match status" value="1"/>
</dbReference>
<gene>
    <name evidence="2" type="ORF">Q31b_33210</name>
</gene>
<reference evidence="2 3" key="1">
    <citation type="submission" date="2019-02" db="EMBL/GenBank/DDBJ databases">
        <title>Deep-cultivation of Planctomycetes and their phenomic and genomic characterization uncovers novel biology.</title>
        <authorList>
            <person name="Wiegand S."/>
            <person name="Jogler M."/>
            <person name="Boedeker C."/>
            <person name="Pinto D."/>
            <person name="Vollmers J."/>
            <person name="Rivas-Marin E."/>
            <person name="Kohn T."/>
            <person name="Peeters S.H."/>
            <person name="Heuer A."/>
            <person name="Rast P."/>
            <person name="Oberbeckmann S."/>
            <person name="Bunk B."/>
            <person name="Jeske O."/>
            <person name="Meyerdierks A."/>
            <person name="Storesund J.E."/>
            <person name="Kallscheuer N."/>
            <person name="Luecker S."/>
            <person name="Lage O.M."/>
            <person name="Pohl T."/>
            <person name="Merkel B.J."/>
            <person name="Hornburger P."/>
            <person name="Mueller R.-W."/>
            <person name="Bruemmer F."/>
            <person name="Labrenz M."/>
            <person name="Spormann A.M."/>
            <person name="Op Den Camp H."/>
            <person name="Overmann J."/>
            <person name="Amann R."/>
            <person name="Jetten M.S.M."/>
            <person name="Mascher T."/>
            <person name="Medema M.H."/>
            <person name="Devos D.P."/>
            <person name="Kaster A.-K."/>
            <person name="Ovreas L."/>
            <person name="Rohde M."/>
            <person name="Galperin M.Y."/>
            <person name="Jogler C."/>
        </authorList>
    </citation>
    <scope>NUCLEOTIDE SEQUENCE [LARGE SCALE GENOMIC DNA]</scope>
    <source>
        <strain evidence="2 3">Q31b</strain>
    </source>
</reference>